<dbReference type="SUPFAM" id="SSF56420">
    <property type="entry name" value="Peptide deformylase"/>
    <property type="match status" value="1"/>
</dbReference>
<dbReference type="PANTHER" id="PTHR10458">
    <property type="entry name" value="PEPTIDE DEFORMYLASE"/>
    <property type="match status" value="1"/>
</dbReference>
<proteinExistence type="inferred from homology"/>
<reference evidence="2 3" key="1">
    <citation type="submission" date="2019-09" db="EMBL/GenBank/DDBJ databases">
        <title>Whole genome shotgun sequencing (WGS) of Ellagibacter isourolithinifaciens DSM 104140(T) and Adlercreutzia muris DSM 29508(T).</title>
        <authorList>
            <person name="Stoll D.A."/>
            <person name="Danylec N."/>
            <person name="Huch M."/>
        </authorList>
    </citation>
    <scope>NUCLEOTIDE SEQUENCE [LARGE SCALE GENOMIC DNA]</scope>
    <source>
        <strain evidence="2 3">DSM 104140</strain>
    </source>
</reference>
<dbReference type="InterPro" id="IPR036821">
    <property type="entry name" value="Peptide_deformylase_sf"/>
</dbReference>
<dbReference type="PANTHER" id="PTHR10458:SF22">
    <property type="entry name" value="PEPTIDE DEFORMYLASE"/>
    <property type="match status" value="1"/>
</dbReference>
<gene>
    <name evidence="2" type="ORF">F8C90_07235</name>
</gene>
<accession>A0A6N6NMK5</accession>
<name>A0A6N6NMK5_9ACTN</name>
<dbReference type="OrthoDB" id="9804313at2"/>
<dbReference type="GO" id="GO:0042586">
    <property type="term" value="F:peptide deformylase activity"/>
    <property type="evidence" value="ECO:0007669"/>
    <property type="project" value="InterPro"/>
</dbReference>
<dbReference type="RefSeq" id="WP_158049857.1">
    <property type="nucleotide sequence ID" value="NZ_WAJR01000017.1"/>
</dbReference>
<dbReference type="AlphaFoldDB" id="A0A6N6NMK5"/>
<evidence type="ECO:0000313" key="3">
    <source>
        <dbReference type="Proteomes" id="UP000468668"/>
    </source>
</evidence>
<dbReference type="Gene3D" id="3.90.45.10">
    <property type="entry name" value="Peptide deformylase"/>
    <property type="match status" value="1"/>
</dbReference>
<protein>
    <submittedName>
        <fullName evidence="2">Formylmethionine deformylase</fullName>
    </submittedName>
</protein>
<dbReference type="InterPro" id="IPR023635">
    <property type="entry name" value="Peptide_deformylase"/>
</dbReference>
<dbReference type="Proteomes" id="UP000468668">
    <property type="component" value="Unassembled WGS sequence"/>
</dbReference>
<evidence type="ECO:0000256" key="1">
    <source>
        <dbReference type="ARBA" id="ARBA00010759"/>
    </source>
</evidence>
<organism evidence="2 3">
    <name type="scientific">Ellagibacter isourolithinifaciens</name>
    <dbReference type="NCBI Taxonomy" id="2137581"/>
    <lineage>
        <taxon>Bacteria</taxon>
        <taxon>Bacillati</taxon>
        <taxon>Actinomycetota</taxon>
        <taxon>Coriobacteriia</taxon>
        <taxon>Eggerthellales</taxon>
        <taxon>Eggerthellaceae</taxon>
        <taxon>Ellagibacter</taxon>
    </lineage>
</organism>
<dbReference type="Pfam" id="PF01327">
    <property type="entry name" value="Pep_deformylase"/>
    <property type="match status" value="1"/>
</dbReference>
<evidence type="ECO:0000313" key="2">
    <source>
        <dbReference type="EMBL" id="KAB1640140.1"/>
    </source>
</evidence>
<comment type="similarity">
    <text evidence="1">Belongs to the polypeptide deformylase family.</text>
</comment>
<comment type="caution">
    <text evidence="2">The sequence shown here is derived from an EMBL/GenBank/DDBJ whole genome shotgun (WGS) entry which is preliminary data.</text>
</comment>
<dbReference type="EMBL" id="WAJR01000017">
    <property type="protein sequence ID" value="KAB1640140.1"/>
    <property type="molecule type" value="Genomic_DNA"/>
</dbReference>
<keyword evidence="3" id="KW-1185">Reference proteome</keyword>
<sequence>MIKDLVKDEAVLSQPCDAVTAEEAAALAADLTDTLESLENVACLHANQLGVTKAAFIYLDADDKPHIMLNAKMIRALGAFKTTEDCLSREEESKVTRYAKAKISYQELAGDKLVTKNREFTDWTAEIIQHMIDHSKGKLV</sequence>
<dbReference type="GeneID" id="98658199"/>